<dbReference type="GO" id="GO:0036064">
    <property type="term" value="C:ciliary basal body"/>
    <property type="evidence" value="ECO:0007669"/>
    <property type="project" value="Ensembl"/>
</dbReference>
<dbReference type="GO" id="GO:1990953">
    <property type="term" value="P:intramanchette transport"/>
    <property type="evidence" value="ECO:0007669"/>
    <property type="project" value="Ensembl"/>
</dbReference>
<dbReference type="GeneTree" id="ENSGT00390000001758"/>
<feature type="region of interest" description="Disordered" evidence="2">
    <location>
        <begin position="216"/>
        <end position="248"/>
    </location>
</feature>
<dbReference type="GO" id="GO:0045171">
    <property type="term" value="C:intercellular bridge"/>
    <property type="evidence" value="ECO:0007669"/>
    <property type="project" value="Ensembl"/>
</dbReference>
<reference evidence="3" key="2">
    <citation type="submission" date="2025-08" db="UniProtKB">
        <authorList>
            <consortium name="Ensembl"/>
        </authorList>
    </citation>
    <scope>IDENTIFICATION</scope>
</reference>
<keyword evidence="1" id="KW-0175">Coiled coil</keyword>
<dbReference type="GO" id="GO:0120212">
    <property type="term" value="C:sperm head-tail coupling apparatus"/>
    <property type="evidence" value="ECO:0007669"/>
    <property type="project" value="Ensembl"/>
</dbReference>
<evidence type="ECO:0000256" key="2">
    <source>
        <dbReference type="SAM" id="MobiDB-lite"/>
    </source>
</evidence>
<evidence type="ECO:0000313" key="3">
    <source>
        <dbReference type="Ensembl" id="ENSCJAP00000071729.2"/>
    </source>
</evidence>
<dbReference type="GO" id="GO:0035735">
    <property type="term" value="P:intraciliary transport involved in cilium assembly"/>
    <property type="evidence" value="ECO:0007669"/>
    <property type="project" value="Ensembl"/>
</dbReference>
<feature type="compositionally biased region" description="Polar residues" evidence="2">
    <location>
        <begin position="375"/>
        <end position="384"/>
    </location>
</feature>
<feature type="region of interest" description="Disordered" evidence="2">
    <location>
        <begin position="324"/>
        <end position="384"/>
    </location>
</feature>
<dbReference type="InterPro" id="IPR030465">
    <property type="entry name" value="CEP131"/>
</dbReference>
<organism evidence="3 4">
    <name type="scientific">Callithrix jacchus</name>
    <name type="common">White-tufted-ear marmoset</name>
    <name type="synonym">Simia Jacchus</name>
    <dbReference type="NCBI Taxonomy" id="9483"/>
    <lineage>
        <taxon>Eukaryota</taxon>
        <taxon>Metazoa</taxon>
        <taxon>Chordata</taxon>
        <taxon>Craniata</taxon>
        <taxon>Vertebrata</taxon>
        <taxon>Euteleostomi</taxon>
        <taxon>Mammalia</taxon>
        <taxon>Eutheria</taxon>
        <taxon>Euarchontoglires</taxon>
        <taxon>Primates</taxon>
        <taxon>Haplorrhini</taxon>
        <taxon>Platyrrhini</taxon>
        <taxon>Cebidae</taxon>
        <taxon>Callitrichinae</taxon>
        <taxon>Callithrix</taxon>
        <taxon>Callithrix</taxon>
    </lineage>
</organism>
<keyword evidence="4" id="KW-1185">Reference proteome</keyword>
<evidence type="ECO:0000256" key="1">
    <source>
        <dbReference type="SAM" id="Coils"/>
    </source>
</evidence>
<feature type="compositionally biased region" description="Low complexity" evidence="2">
    <location>
        <begin position="555"/>
        <end position="568"/>
    </location>
</feature>
<dbReference type="GO" id="GO:0034451">
    <property type="term" value="C:centriolar satellite"/>
    <property type="evidence" value="ECO:0007669"/>
    <property type="project" value="Ensembl"/>
</dbReference>
<dbReference type="AlphaFoldDB" id="A0A5F4W1J7"/>
<dbReference type="GO" id="GO:0044877">
    <property type="term" value="F:protein-containing complex binding"/>
    <property type="evidence" value="ECO:0007669"/>
    <property type="project" value="Ensembl"/>
</dbReference>
<feature type="region of interest" description="Disordered" evidence="2">
    <location>
        <begin position="550"/>
        <end position="579"/>
    </location>
</feature>
<dbReference type="GO" id="GO:0071539">
    <property type="term" value="P:protein localization to centrosome"/>
    <property type="evidence" value="ECO:0007669"/>
    <property type="project" value="Ensembl"/>
</dbReference>
<dbReference type="GO" id="GO:0035869">
    <property type="term" value="C:ciliary transition zone"/>
    <property type="evidence" value="ECO:0007669"/>
    <property type="project" value="Ensembl"/>
</dbReference>
<dbReference type="GO" id="GO:0001669">
    <property type="term" value="C:acrosomal vesicle"/>
    <property type="evidence" value="ECO:0007669"/>
    <property type="project" value="Ensembl"/>
</dbReference>
<sequence length="1146" mass="129162">MKGTRAIGSAPERSSAGVDLSLTGLPPPVSRRPGSAATTKPIVRSVSVVTGSEQKRKALEAIGPGGSRAINNLRRSNSTTQVSQPRSSSPRLTEPTDFLTLFKGSPSERKKLDSLRTAPSEKGATWNVLDDQPRDFTLPSNALSSSALDSPAGPRRKECSVALAPSFTANNRSNKGAVGNCVTTMVHNRYTPSERSPPLKSSNQTTPSLNNILKAATRESSESSGFGKPPKNITSATHSARNNTGGAMSLPGWKEVTEEEAERFIHQVNQAAVTIQRWYRQQVQRRRAGAARLEHLLQAKREEQRQRLGEGTLLDLHQQKEAARRKVREEKARQARQAAIQELQQKRAQRAQKVSSAERGPPENPLETRVPGMQQPAQEPSSTLGGTAYQALKANNAGAGLPAAGPRDRCPLTSNSSPEPQQPPEDRMQDVLTQGAAGDNLEMVAPSRGSAKSGGPLEELLHTLQLLEKEPEPLSCPRVHRKGRYAWASEVAEVCALPCPAWLLEDDASSLTADNLEKFGKLSVFPEPPENGTLLSEAKLQSIMSFLDEMEKSGQDQPDPQQEGQVPQAGLGPLEPGSEVGTSVMRLKLEVEEKKQAMLLLQRALAQQRDLTVRRVKETEKALSRQLQRQREHYEATIQRHLAFIDQLIEDKKILSEKCEAVVAELKQEDQRCSERVARVQEQHELEIKKLKEIMSATEKVHREKWISEKTKKIKEITVRGLEPEIQKLIARHKQELRRLKSLHEAELLQSDERASQRCLRQAEELREQLEREKEALGQQERERARQRFQQHLEQEQWVLQQQRQRLYSEVAEEKERLGQQAARQRAELEELRQQLEESSSALTRALRAEFEKGREEQERQHQMELKALKQQLELERQAWEAGCARKEEVWLLNREQELREEIRKGRDKEIELVVHRLEADMALAKEESERAAESRIKRLRDKYEAELSELEQSERKLQERCSELKGQLGEAEGENLHLQGLVRQKERALEDVQAMNQQLTRERSNLAQVIRQEFQDRLAASEEETRQARAELAALQARQQLELEEVHRRWAAGAAGLEMEVGQGSGQDPRRLWLRKAKRCRQSTVGRGWCGYHVWGPGDQDLFSSLTLKSGVSAIPVGAPQRIRSQPGQFSREAAPRALGWVDRR</sequence>
<feature type="region of interest" description="Disordered" evidence="2">
    <location>
        <begin position="1"/>
        <end position="155"/>
    </location>
</feature>
<dbReference type="GO" id="GO:0042803">
    <property type="term" value="F:protein homodimerization activity"/>
    <property type="evidence" value="ECO:0007669"/>
    <property type="project" value="Ensembl"/>
</dbReference>
<dbReference type="PANTHER" id="PTHR31540:SF1">
    <property type="entry name" value="CENTROSOMAL PROTEIN OF 131 KDA"/>
    <property type="match status" value="1"/>
</dbReference>
<reference evidence="3" key="1">
    <citation type="submission" date="2009-03" db="EMBL/GenBank/DDBJ databases">
        <authorList>
            <person name="Warren W."/>
            <person name="Ye L."/>
            <person name="Minx P."/>
            <person name="Worley K."/>
            <person name="Gibbs R."/>
            <person name="Wilson R.K."/>
        </authorList>
    </citation>
    <scope>NUCLEOTIDE SEQUENCE [LARGE SCALE GENOMIC DNA]</scope>
</reference>
<accession>A0A5F4W1J7</accession>
<dbReference type="GO" id="GO:0007288">
    <property type="term" value="P:sperm axoneme assembly"/>
    <property type="evidence" value="ECO:0007669"/>
    <property type="project" value="Ensembl"/>
</dbReference>
<feature type="compositionally biased region" description="Polar residues" evidence="2">
    <location>
        <begin position="69"/>
        <end position="91"/>
    </location>
</feature>
<dbReference type="Proteomes" id="UP000008225">
    <property type="component" value="Chromosome 5"/>
</dbReference>
<evidence type="ECO:0000313" key="4">
    <source>
        <dbReference type="Proteomes" id="UP000008225"/>
    </source>
</evidence>
<feature type="compositionally biased region" description="Polar residues" evidence="2">
    <location>
        <begin position="232"/>
        <end position="246"/>
    </location>
</feature>
<dbReference type="GO" id="GO:0010824">
    <property type="term" value="P:regulation of centrosome duplication"/>
    <property type="evidence" value="ECO:0007669"/>
    <property type="project" value="Ensembl"/>
</dbReference>
<dbReference type="GO" id="GO:1905198">
    <property type="term" value="P:manchette assembly"/>
    <property type="evidence" value="ECO:0007669"/>
    <property type="project" value="Ensembl"/>
</dbReference>
<dbReference type="OMA" id="RKECTLA"/>
<gene>
    <name evidence="3" type="primary">CEP131</name>
</gene>
<feature type="compositionally biased region" description="Polar residues" evidence="2">
    <location>
        <begin position="138"/>
        <end position="148"/>
    </location>
</feature>
<reference evidence="3" key="3">
    <citation type="submission" date="2025-09" db="UniProtKB">
        <authorList>
            <consortium name="Ensembl"/>
        </authorList>
    </citation>
    <scope>IDENTIFICATION</scope>
</reference>
<feature type="coiled-coil region" evidence="1">
    <location>
        <begin position="915"/>
        <end position="1039"/>
    </location>
</feature>
<proteinExistence type="predicted"/>
<dbReference type="PANTHER" id="PTHR31540">
    <property type="entry name" value="CENTROSOMAL PROTEIN OF 131 KDA"/>
    <property type="match status" value="1"/>
</dbReference>
<protein>
    <submittedName>
        <fullName evidence="3">Centrosomal protein 131</fullName>
    </submittedName>
</protein>
<dbReference type="GO" id="GO:0008284">
    <property type="term" value="P:positive regulation of cell population proliferation"/>
    <property type="evidence" value="ECO:0007669"/>
    <property type="project" value="Ensembl"/>
</dbReference>
<feature type="coiled-coil region" evidence="1">
    <location>
        <begin position="584"/>
        <end position="701"/>
    </location>
</feature>
<dbReference type="Bgee" id="ENSCJAG00000013483">
    <property type="expression patterns" value="Expressed in cerebellum and 6 other cell types or tissues"/>
</dbReference>
<feature type="compositionally biased region" description="Basic and acidic residues" evidence="2">
    <location>
        <begin position="324"/>
        <end position="333"/>
    </location>
</feature>
<dbReference type="GO" id="GO:1905515">
    <property type="term" value="P:non-motile cilium assembly"/>
    <property type="evidence" value="ECO:0007669"/>
    <property type="project" value="Ensembl"/>
</dbReference>
<dbReference type="Ensembl" id="ENSCJAT00000092658.2">
    <property type="protein sequence ID" value="ENSCJAP00000071729.2"/>
    <property type="gene ID" value="ENSCJAG00000013483.6"/>
</dbReference>
<feature type="region of interest" description="Disordered" evidence="2">
    <location>
        <begin position="397"/>
        <end position="427"/>
    </location>
</feature>
<dbReference type="GO" id="GO:0090316">
    <property type="term" value="P:positive regulation of intracellular protein transport"/>
    <property type="evidence" value="ECO:0007669"/>
    <property type="project" value="Ensembl"/>
</dbReference>
<dbReference type="GO" id="GO:0002177">
    <property type="term" value="C:manchette"/>
    <property type="evidence" value="ECO:0007669"/>
    <property type="project" value="GOC"/>
</dbReference>
<feature type="coiled-coil region" evidence="1">
    <location>
        <begin position="726"/>
        <end position="879"/>
    </location>
</feature>
<name>A0A5F4W1J7_CALJA</name>